<keyword evidence="2" id="KW-1185">Reference proteome</keyword>
<name>A0ACB7ZUM7_9AGAM</name>
<protein>
    <submittedName>
        <fullName evidence="1">Uncharacterized protein</fullName>
    </submittedName>
</protein>
<feature type="non-terminal residue" evidence="1">
    <location>
        <position position="1"/>
    </location>
</feature>
<feature type="non-terminal residue" evidence="1">
    <location>
        <position position="71"/>
    </location>
</feature>
<gene>
    <name evidence="1" type="ORF">BJ138DRAFT_992633</name>
</gene>
<comment type="caution">
    <text evidence="1">The sequence shown here is derived from an EMBL/GenBank/DDBJ whole genome shotgun (WGS) entry which is preliminary data.</text>
</comment>
<accession>A0ACB7ZUM7</accession>
<dbReference type="Proteomes" id="UP000790377">
    <property type="component" value="Unassembled WGS sequence"/>
</dbReference>
<organism evidence="1 2">
    <name type="scientific">Hygrophoropsis aurantiaca</name>
    <dbReference type="NCBI Taxonomy" id="72124"/>
    <lineage>
        <taxon>Eukaryota</taxon>
        <taxon>Fungi</taxon>
        <taxon>Dikarya</taxon>
        <taxon>Basidiomycota</taxon>
        <taxon>Agaricomycotina</taxon>
        <taxon>Agaricomycetes</taxon>
        <taxon>Agaricomycetidae</taxon>
        <taxon>Boletales</taxon>
        <taxon>Coniophorineae</taxon>
        <taxon>Hygrophoropsidaceae</taxon>
        <taxon>Hygrophoropsis</taxon>
    </lineage>
</organism>
<reference evidence="1" key="1">
    <citation type="journal article" date="2021" name="New Phytol.">
        <title>Evolutionary innovations through gain and loss of genes in the ectomycorrhizal Boletales.</title>
        <authorList>
            <person name="Wu G."/>
            <person name="Miyauchi S."/>
            <person name="Morin E."/>
            <person name="Kuo A."/>
            <person name="Drula E."/>
            <person name="Varga T."/>
            <person name="Kohler A."/>
            <person name="Feng B."/>
            <person name="Cao Y."/>
            <person name="Lipzen A."/>
            <person name="Daum C."/>
            <person name="Hundley H."/>
            <person name="Pangilinan J."/>
            <person name="Johnson J."/>
            <person name="Barry K."/>
            <person name="LaButti K."/>
            <person name="Ng V."/>
            <person name="Ahrendt S."/>
            <person name="Min B."/>
            <person name="Choi I.G."/>
            <person name="Park H."/>
            <person name="Plett J.M."/>
            <person name="Magnuson J."/>
            <person name="Spatafora J.W."/>
            <person name="Nagy L.G."/>
            <person name="Henrissat B."/>
            <person name="Grigoriev I.V."/>
            <person name="Yang Z.L."/>
            <person name="Xu J."/>
            <person name="Martin F.M."/>
        </authorList>
    </citation>
    <scope>NUCLEOTIDE SEQUENCE</scope>
    <source>
        <strain evidence="1">ATCC 28755</strain>
    </source>
</reference>
<dbReference type="EMBL" id="MU268325">
    <property type="protein sequence ID" value="KAH7904915.1"/>
    <property type="molecule type" value="Genomic_DNA"/>
</dbReference>
<evidence type="ECO:0000313" key="2">
    <source>
        <dbReference type="Proteomes" id="UP000790377"/>
    </source>
</evidence>
<evidence type="ECO:0000313" key="1">
    <source>
        <dbReference type="EMBL" id="KAH7904915.1"/>
    </source>
</evidence>
<sequence>LILKPLFKPITPRNVDGTINSAGLITHYTWQTISIAEHKHRVRFLVTSLGRDPIILGLPWLRDANPDINWR</sequence>
<proteinExistence type="predicted"/>